<dbReference type="PANTHER" id="PTHR43818">
    <property type="entry name" value="BCDNA.GH03377"/>
    <property type="match status" value="1"/>
</dbReference>
<sequence length="353" mass="37105">MIYGVGFIGSGPGVSALHLPTVARLGAFEPRHVADAGSGRAAGLGERHGLRHSTGIDDLLDDPTVDVVAVCSPPHLHAEQVLAAVEAGKRAVFCEKPLAVDAEEAEAVIAACRATGTAVVVGTNHLFDPAWARAKHHLVAHGGRVQTFSATVSLPPNGRYHELVSVPTDANGGAGAPAGGRPLPDWDDPTIAAAVLRQLVLGLCIHDLPLLRDVAPHIDRVVYARPVSPLGYCLGLLAGDILVQLTAVMQPGGADALWRISIGTDFDDLEVEFPPSFVHAGSAAVRVRSGAGPETRYLRAEEDGYEAEWRALADLIEGRVAVEYDELLDDARYSIDLADAVAASVLERTAVRP</sequence>
<dbReference type="InterPro" id="IPR050463">
    <property type="entry name" value="Gfo/Idh/MocA_oxidrdct_glycsds"/>
</dbReference>
<dbReference type="InterPro" id="IPR000683">
    <property type="entry name" value="Gfo/Idh/MocA-like_OxRdtase_N"/>
</dbReference>
<keyword evidence="3" id="KW-1185">Reference proteome</keyword>
<dbReference type="InterPro" id="IPR036291">
    <property type="entry name" value="NAD(P)-bd_dom_sf"/>
</dbReference>
<proteinExistence type="predicted"/>
<reference evidence="2 3" key="1">
    <citation type="submission" date="2017-04" db="EMBL/GenBank/DDBJ databases">
        <authorList>
            <person name="Afonso C.L."/>
            <person name="Miller P.J."/>
            <person name="Scott M.A."/>
            <person name="Spackman E."/>
            <person name="Goraichik I."/>
            <person name="Dimitrov K.M."/>
            <person name="Suarez D.L."/>
            <person name="Swayne D.E."/>
        </authorList>
    </citation>
    <scope>NUCLEOTIDE SEQUENCE [LARGE SCALE GENOMIC DNA]</scope>
    <source>
        <strain evidence="3">XA(T)</strain>
    </source>
</reference>
<dbReference type="SUPFAM" id="SSF51735">
    <property type="entry name" value="NAD(P)-binding Rossmann-fold domains"/>
    <property type="match status" value="1"/>
</dbReference>
<organism evidence="2 3">
    <name type="scientific">Cnuibacter physcomitrellae</name>
    <dbReference type="NCBI Taxonomy" id="1619308"/>
    <lineage>
        <taxon>Bacteria</taxon>
        <taxon>Bacillati</taxon>
        <taxon>Actinomycetota</taxon>
        <taxon>Actinomycetes</taxon>
        <taxon>Micrococcales</taxon>
        <taxon>Microbacteriaceae</taxon>
        <taxon>Cnuibacter</taxon>
    </lineage>
</organism>
<keyword evidence="1" id="KW-0560">Oxidoreductase</keyword>
<dbReference type="GO" id="GO:0000166">
    <property type="term" value="F:nucleotide binding"/>
    <property type="evidence" value="ECO:0007669"/>
    <property type="project" value="InterPro"/>
</dbReference>
<dbReference type="PANTHER" id="PTHR43818:SF11">
    <property type="entry name" value="BCDNA.GH03377"/>
    <property type="match status" value="1"/>
</dbReference>
<name>A0A1X9LIG4_9MICO</name>
<evidence type="ECO:0000313" key="3">
    <source>
        <dbReference type="Proteomes" id="UP000192775"/>
    </source>
</evidence>
<dbReference type="RefSeq" id="WP_085018286.1">
    <property type="nucleotide sequence ID" value="NZ_BMHD01000001.1"/>
</dbReference>
<dbReference type="GO" id="GO:0016491">
    <property type="term" value="F:oxidoreductase activity"/>
    <property type="evidence" value="ECO:0007669"/>
    <property type="project" value="UniProtKB-KW"/>
</dbReference>
<dbReference type="Gene3D" id="3.40.50.720">
    <property type="entry name" value="NAD(P)-binding Rossmann-like Domain"/>
    <property type="match status" value="1"/>
</dbReference>
<dbReference type="AlphaFoldDB" id="A0A1X9LIG4"/>
<evidence type="ECO:0000313" key="2">
    <source>
        <dbReference type="EMBL" id="ARJ04302.1"/>
    </source>
</evidence>
<evidence type="ECO:0000256" key="1">
    <source>
        <dbReference type="ARBA" id="ARBA00023002"/>
    </source>
</evidence>
<dbReference type="Proteomes" id="UP000192775">
    <property type="component" value="Chromosome"/>
</dbReference>
<dbReference type="STRING" id="1619308.B5808_02945"/>
<dbReference type="Pfam" id="PF01408">
    <property type="entry name" value="GFO_IDH_MocA"/>
    <property type="match status" value="1"/>
</dbReference>
<dbReference type="KEGG" id="cphy:B5808_02945"/>
<accession>A0A1X9LIG4</accession>
<protein>
    <submittedName>
        <fullName evidence="2">Dehydrogenase</fullName>
    </submittedName>
</protein>
<gene>
    <name evidence="2" type="ORF">B5808_02945</name>
</gene>
<dbReference type="EMBL" id="CP020715">
    <property type="protein sequence ID" value="ARJ04302.1"/>
    <property type="molecule type" value="Genomic_DNA"/>
</dbReference>